<dbReference type="STRING" id="195883.A0A482XD76"/>
<name>A0A482XD76_LAOST</name>
<gene>
    <name evidence="1" type="ORF">LSTR_LSTR001522</name>
</gene>
<protein>
    <recommendedName>
        <fullName evidence="3">Mitochondrial mRNA-processing protein COX24 C-terminal domain-containing protein</fullName>
    </recommendedName>
</protein>
<evidence type="ECO:0008006" key="3">
    <source>
        <dbReference type="Google" id="ProtNLM"/>
    </source>
</evidence>
<keyword evidence="2" id="KW-1185">Reference proteome</keyword>
<dbReference type="InParanoid" id="A0A482XD76"/>
<accession>A0A482XD76</accession>
<dbReference type="Proteomes" id="UP000291343">
    <property type="component" value="Unassembled WGS sequence"/>
</dbReference>
<proteinExistence type="predicted"/>
<organism evidence="1 2">
    <name type="scientific">Laodelphax striatellus</name>
    <name type="common">Small brown planthopper</name>
    <name type="synonym">Delphax striatella</name>
    <dbReference type="NCBI Taxonomy" id="195883"/>
    <lineage>
        <taxon>Eukaryota</taxon>
        <taxon>Metazoa</taxon>
        <taxon>Ecdysozoa</taxon>
        <taxon>Arthropoda</taxon>
        <taxon>Hexapoda</taxon>
        <taxon>Insecta</taxon>
        <taxon>Pterygota</taxon>
        <taxon>Neoptera</taxon>
        <taxon>Paraneoptera</taxon>
        <taxon>Hemiptera</taxon>
        <taxon>Auchenorrhyncha</taxon>
        <taxon>Fulgoroidea</taxon>
        <taxon>Delphacidae</taxon>
        <taxon>Criomorphinae</taxon>
        <taxon>Laodelphax</taxon>
    </lineage>
</organism>
<evidence type="ECO:0000313" key="1">
    <source>
        <dbReference type="EMBL" id="RZF43261.1"/>
    </source>
</evidence>
<evidence type="ECO:0000313" key="2">
    <source>
        <dbReference type="Proteomes" id="UP000291343"/>
    </source>
</evidence>
<reference evidence="1 2" key="1">
    <citation type="journal article" date="2017" name="Gigascience">
        <title>Genome sequence of the small brown planthopper, Laodelphax striatellus.</title>
        <authorList>
            <person name="Zhu J."/>
            <person name="Jiang F."/>
            <person name="Wang X."/>
            <person name="Yang P."/>
            <person name="Bao Y."/>
            <person name="Zhao W."/>
            <person name="Wang W."/>
            <person name="Lu H."/>
            <person name="Wang Q."/>
            <person name="Cui N."/>
            <person name="Li J."/>
            <person name="Chen X."/>
            <person name="Luo L."/>
            <person name="Yu J."/>
            <person name="Kang L."/>
            <person name="Cui F."/>
        </authorList>
    </citation>
    <scope>NUCLEOTIDE SEQUENCE [LARGE SCALE GENOMIC DNA]</scope>
    <source>
        <strain evidence="1">Lst14</strain>
    </source>
</reference>
<dbReference type="OrthoDB" id="6423950at2759"/>
<comment type="caution">
    <text evidence="1">The sequence shown here is derived from an EMBL/GenBank/DDBJ whole genome shotgun (WGS) entry which is preliminary data.</text>
</comment>
<dbReference type="EMBL" id="QKKF02012754">
    <property type="protein sequence ID" value="RZF43261.1"/>
    <property type="molecule type" value="Genomic_DNA"/>
</dbReference>
<sequence length="239" mass="27920">MFYSKIIQLVRGPVTTNAPALLLRRNNCNYTSKIVSSGAIRSGDISSRLPLFTSGSSQLNANVAFKLEQPKLQILDRPNDLLNSIIDVPKISTLISYEDLEPTKEISDPDSKPKEEKHAVRMLIIRKRKMRVHKRKKWRKKFKEQIAKIEIRRKIKKEKEFQAELMGKVKEAEKFDPLVYVKEKLAKANKEKIPHRWKGKRLPEFIIKHEQAFAKKYHLNKMAAIERRKNMNTKAADYK</sequence>
<dbReference type="AlphaFoldDB" id="A0A482XD76"/>